<organism evidence="5 6">
    <name type="scientific">Paenibacillus spiritus</name>
    <dbReference type="NCBI Taxonomy" id="2496557"/>
    <lineage>
        <taxon>Bacteria</taxon>
        <taxon>Bacillati</taxon>
        <taxon>Bacillota</taxon>
        <taxon>Bacilli</taxon>
        <taxon>Bacillales</taxon>
        <taxon>Paenibacillaceae</taxon>
        <taxon>Paenibacillus</taxon>
    </lineage>
</organism>
<protein>
    <submittedName>
        <fullName evidence="5">MBL fold metallo-hydrolase</fullName>
    </submittedName>
</protein>
<dbReference type="InterPro" id="IPR036866">
    <property type="entry name" value="RibonucZ/Hydroxyglut_hydro"/>
</dbReference>
<dbReference type="AlphaFoldDB" id="A0A5J5G9H8"/>
<evidence type="ECO:0000313" key="5">
    <source>
        <dbReference type="EMBL" id="KAA9004113.1"/>
    </source>
</evidence>
<sequence length="394" mass="43548">MFGTLTALPRMVRRSCLSAICTGIRTAGLILISSPFHTPAAAARPLFGVMLHAAEGSFISHRQSWTSRITLKPFIRLADGKGAVEMRNSPYFECHSLADGIYVLEAKRAWGAMSNAGVIDMGTYTLVWDTFNTPAAGADLRLAAEELTGKPVRYVLNSHWHGDHVRGNQHFKDAVIVSTTRTRALMLSRQQEWLSRMSALLPQLERDIADLRRGAADGAEAGKDTQLEMLEDLKRSIMELEITPAALTFESALHLYGGRRMASFISVGAGHTECDAVLYLPEESILFTADLTPVGNHPLLVDGNPASWLEALDRLETYGAQRIVPGHGLVADGAAVHVTRTYIRELTEYSRIPADAREEKMPDQYAGWAAAENYTRNLTWLREREKGSQSERID</sequence>
<dbReference type="InterPro" id="IPR001279">
    <property type="entry name" value="Metallo-B-lactamas"/>
</dbReference>
<dbReference type="PANTHER" id="PTHR42951">
    <property type="entry name" value="METALLO-BETA-LACTAMASE DOMAIN-CONTAINING"/>
    <property type="match status" value="1"/>
</dbReference>
<evidence type="ECO:0000313" key="6">
    <source>
        <dbReference type="Proteomes" id="UP000367750"/>
    </source>
</evidence>
<dbReference type="SMART" id="SM00849">
    <property type="entry name" value="Lactamase_B"/>
    <property type="match status" value="1"/>
</dbReference>
<proteinExistence type="predicted"/>
<dbReference type="CDD" id="cd16282">
    <property type="entry name" value="metallo-hydrolase-like_MBL-fold"/>
    <property type="match status" value="1"/>
</dbReference>
<dbReference type="Gene3D" id="3.60.15.10">
    <property type="entry name" value="Ribonuclease Z/Hydroxyacylglutathione hydrolase-like"/>
    <property type="match status" value="1"/>
</dbReference>
<comment type="catalytic activity">
    <reaction evidence="1">
        <text>3',5'-cyclic CMP + H2O = CMP + H(+)</text>
        <dbReference type="Rhea" id="RHEA:72675"/>
        <dbReference type="ChEBI" id="CHEBI:15377"/>
        <dbReference type="ChEBI" id="CHEBI:15378"/>
        <dbReference type="ChEBI" id="CHEBI:58003"/>
        <dbReference type="ChEBI" id="CHEBI:60377"/>
    </reaction>
    <physiologicalReaction direction="left-to-right" evidence="1">
        <dbReference type="Rhea" id="RHEA:72676"/>
    </physiologicalReaction>
</comment>
<dbReference type="EMBL" id="VYKK01000015">
    <property type="protein sequence ID" value="KAA9004113.1"/>
    <property type="molecule type" value="Genomic_DNA"/>
</dbReference>
<evidence type="ECO:0000259" key="4">
    <source>
        <dbReference type="SMART" id="SM00849"/>
    </source>
</evidence>
<accession>A0A5J5G9H8</accession>
<dbReference type="Proteomes" id="UP000367750">
    <property type="component" value="Unassembled WGS sequence"/>
</dbReference>
<gene>
    <name evidence="5" type="ORF">F4V43_11980</name>
</gene>
<keyword evidence="6" id="KW-1185">Reference proteome</keyword>
<dbReference type="GO" id="GO:0016787">
    <property type="term" value="F:hydrolase activity"/>
    <property type="evidence" value="ECO:0007669"/>
    <property type="project" value="UniProtKB-KW"/>
</dbReference>
<reference evidence="5 6" key="1">
    <citation type="submission" date="2019-09" db="EMBL/GenBank/DDBJ databases">
        <title>Bacillus ochoae sp. nov., Paenibacillus whitsoniae sp. nov., Paenibacillus spiritus sp. nov. Isolated from the Mars Exploration Rover during spacecraft assembly.</title>
        <authorList>
            <person name="Seuylemezian A."/>
            <person name="Vaishampayan P."/>
        </authorList>
    </citation>
    <scope>NUCLEOTIDE SEQUENCE [LARGE SCALE GENOMIC DNA]</scope>
    <source>
        <strain evidence="5 6">MER_111</strain>
    </source>
</reference>
<evidence type="ECO:0000256" key="3">
    <source>
        <dbReference type="ARBA" id="ARBA00048505"/>
    </source>
</evidence>
<evidence type="ECO:0000256" key="1">
    <source>
        <dbReference type="ARBA" id="ARBA00034221"/>
    </source>
</evidence>
<evidence type="ECO:0000256" key="2">
    <source>
        <dbReference type="ARBA" id="ARBA00034301"/>
    </source>
</evidence>
<dbReference type="SUPFAM" id="SSF56281">
    <property type="entry name" value="Metallo-hydrolase/oxidoreductase"/>
    <property type="match status" value="1"/>
</dbReference>
<dbReference type="OrthoDB" id="420651at2"/>
<dbReference type="Pfam" id="PF00753">
    <property type="entry name" value="Lactamase_B"/>
    <property type="match status" value="1"/>
</dbReference>
<feature type="domain" description="Metallo-beta-lactamase" evidence="4">
    <location>
        <begin position="113"/>
        <end position="327"/>
    </location>
</feature>
<comment type="function">
    <text evidence="2">Counteracts the endogenous Pycsar antiviral defense system. Phosphodiesterase that enables metal-dependent hydrolysis of host cyclic nucleotide Pycsar defense signals such as cCMP and cUMP.</text>
</comment>
<name>A0A5J5G9H8_9BACL</name>
<comment type="catalytic activity">
    <reaction evidence="3">
        <text>3',5'-cyclic UMP + H2O = UMP + H(+)</text>
        <dbReference type="Rhea" id="RHEA:70575"/>
        <dbReference type="ChEBI" id="CHEBI:15377"/>
        <dbReference type="ChEBI" id="CHEBI:15378"/>
        <dbReference type="ChEBI" id="CHEBI:57865"/>
        <dbReference type="ChEBI" id="CHEBI:184387"/>
    </reaction>
    <physiologicalReaction direction="left-to-right" evidence="3">
        <dbReference type="Rhea" id="RHEA:70576"/>
    </physiologicalReaction>
</comment>
<comment type="caution">
    <text evidence="5">The sequence shown here is derived from an EMBL/GenBank/DDBJ whole genome shotgun (WGS) entry which is preliminary data.</text>
</comment>
<dbReference type="InterPro" id="IPR050855">
    <property type="entry name" value="NDM-1-like"/>
</dbReference>
<dbReference type="PANTHER" id="PTHR42951:SF4">
    <property type="entry name" value="ACYL-COENZYME A THIOESTERASE MBLAC2"/>
    <property type="match status" value="1"/>
</dbReference>
<keyword evidence="5" id="KW-0378">Hydrolase</keyword>